<keyword evidence="4" id="KW-1185">Reference proteome</keyword>
<evidence type="ECO:0000256" key="1">
    <source>
        <dbReference type="SAM" id="MobiDB-lite"/>
    </source>
</evidence>
<dbReference type="Pfam" id="PF01609">
    <property type="entry name" value="DDE_Tnp_1"/>
    <property type="match status" value="1"/>
</dbReference>
<evidence type="ECO:0000313" key="4">
    <source>
        <dbReference type="Proteomes" id="UP001501532"/>
    </source>
</evidence>
<proteinExistence type="predicted"/>
<name>A0ABP6M6Z4_9ACTN</name>
<dbReference type="EMBL" id="BAAAUF010000084">
    <property type="protein sequence ID" value="GAA3074734.1"/>
    <property type="molecule type" value="Genomic_DNA"/>
</dbReference>
<reference evidence="4" key="1">
    <citation type="journal article" date="2019" name="Int. J. Syst. Evol. Microbiol.">
        <title>The Global Catalogue of Microorganisms (GCM) 10K type strain sequencing project: providing services to taxonomists for standard genome sequencing and annotation.</title>
        <authorList>
            <consortium name="The Broad Institute Genomics Platform"/>
            <consortium name="The Broad Institute Genome Sequencing Center for Infectious Disease"/>
            <person name="Wu L."/>
            <person name="Ma J."/>
        </authorList>
    </citation>
    <scope>NUCLEOTIDE SEQUENCE [LARGE SCALE GENOMIC DNA]</scope>
    <source>
        <strain evidence="4">JCM 9091</strain>
    </source>
</reference>
<feature type="region of interest" description="Disordered" evidence="1">
    <location>
        <begin position="1"/>
        <end position="20"/>
    </location>
</feature>
<dbReference type="InterPro" id="IPR002559">
    <property type="entry name" value="Transposase_11"/>
</dbReference>
<evidence type="ECO:0000313" key="3">
    <source>
        <dbReference type="EMBL" id="GAA3074734.1"/>
    </source>
</evidence>
<evidence type="ECO:0000259" key="2">
    <source>
        <dbReference type="Pfam" id="PF01609"/>
    </source>
</evidence>
<sequence length="88" mass="9796">MLPVLPGHPASRPLTGGHRNDVTRLIPLLEAVPPARSKRGRPWRRPDVVLGDRGYDHGKYRRVVFRPGVKPLIARRGTEHGPGLGTQR</sequence>
<comment type="caution">
    <text evidence="3">The sequence shown here is derived from an EMBL/GenBank/DDBJ whole genome shotgun (WGS) entry which is preliminary data.</text>
</comment>
<gene>
    <name evidence="3" type="ORF">GCM10010448_66450</name>
</gene>
<accession>A0ABP6M6Z4</accession>
<protein>
    <recommendedName>
        <fullName evidence="2">Transposase IS4-like domain-containing protein</fullName>
    </recommendedName>
</protein>
<organism evidence="3 4">
    <name type="scientific">Streptomyces glomeratus</name>
    <dbReference type="NCBI Taxonomy" id="284452"/>
    <lineage>
        <taxon>Bacteria</taxon>
        <taxon>Bacillati</taxon>
        <taxon>Actinomycetota</taxon>
        <taxon>Actinomycetes</taxon>
        <taxon>Kitasatosporales</taxon>
        <taxon>Streptomycetaceae</taxon>
        <taxon>Streptomyces</taxon>
    </lineage>
</organism>
<feature type="domain" description="Transposase IS4-like" evidence="2">
    <location>
        <begin position="14"/>
        <end position="75"/>
    </location>
</feature>
<dbReference type="Proteomes" id="UP001501532">
    <property type="component" value="Unassembled WGS sequence"/>
</dbReference>